<keyword evidence="1" id="KW-0496">Mitochondrion</keyword>
<organism evidence="1">
    <name type="scientific">Ammopiptanthus mongolicus</name>
    <name type="common">Piptanthus mongolicus</name>
    <dbReference type="NCBI Taxonomy" id="126911"/>
    <lineage>
        <taxon>Eukaryota</taxon>
        <taxon>Viridiplantae</taxon>
        <taxon>Streptophyta</taxon>
        <taxon>Embryophyta</taxon>
        <taxon>Tracheophyta</taxon>
        <taxon>Spermatophyta</taxon>
        <taxon>Magnoliopsida</taxon>
        <taxon>eudicotyledons</taxon>
        <taxon>Gunneridae</taxon>
        <taxon>Pentapetalae</taxon>
        <taxon>rosids</taxon>
        <taxon>fabids</taxon>
        <taxon>Fabales</taxon>
        <taxon>Fabaceae</taxon>
        <taxon>Papilionoideae</taxon>
        <taxon>50 kb inversion clade</taxon>
        <taxon>genistoids sensu lato</taxon>
        <taxon>core genistoids</taxon>
        <taxon>Sophoreae</taxon>
        <taxon>Ammopiptanthus</taxon>
    </lineage>
</organism>
<dbReference type="EMBL" id="MG011535">
    <property type="protein sequence ID" value="QCQ81944.1"/>
    <property type="molecule type" value="Genomic_DNA"/>
</dbReference>
<reference evidence="1" key="1">
    <citation type="journal article" date="2019" name="Plant Syst. Evol.">
        <title>Analyses of mitochondrial genomes of the genus Ammopiptanthus provide new insights into the evolution of legume plants.</title>
        <authorList>
            <person name="Feng L."/>
            <person name="Li N."/>
            <person name="Yang W."/>
            <person name="Li Y."/>
            <person name="Wang C.-M."/>
            <person name="Tong S.-W."/>
            <person name="He J.-X."/>
        </authorList>
    </citation>
    <scope>NUCLEOTIDE SEQUENCE</scope>
</reference>
<protein>
    <submittedName>
        <fullName evidence="1">Uncharacterized protein</fullName>
    </submittedName>
</protein>
<name>A0A4P8PGX7_AMMMO</name>
<dbReference type="AlphaFoldDB" id="A0A4P8PGX7"/>
<proteinExistence type="predicted"/>
<geneLocation type="mitochondrion" evidence="1"/>
<gene>
    <name evidence="1" type="primary">orf143</name>
</gene>
<evidence type="ECO:0000313" key="1">
    <source>
        <dbReference type="EMBL" id="QCQ81944.1"/>
    </source>
</evidence>
<sequence length="103" mass="11860">MGFLFTTRISSWPIVDQSLGWRSLVIDRLSPSFFRPTRIFVFGEFFLFDPMPYPSCVHDTGPGYIFHKNNRLRGLISCSFCNLHLYLHSFISTSSTSKTSLLT</sequence>
<accession>A0A4P8PGX7</accession>